<reference evidence="1 2" key="1">
    <citation type="journal article" date="2021" name="Commun. Biol.">
        <title>The genome of Shorea leprosula (Dipterocarpaceae) highlights the ecological relevance of drought in aseasonal tropical rainforests.</title>
        <authorList>
            <person name="Ng K.K.S."/>
            <person name="Kobayashi M.J."/>
            <person name="Fawcett J.A."/>
            <person name="Hatakeyama M."/>
            <person name="Paape T."/>
            <person name="Ng C.H."/>
            <person name="Ang C.C."/>
            <person name="Tnah L.H."/>
            <person name="Lee C.T."/>
            <person name="Nishiyama T."/>
            <person name="Sese J."/>
            <person name="O'Brien M.J."/>
            <person name="Copetti D."/>
            <person name="Mohd Noor M.I."/>
            <person name="Ong R.C."/>
            <person name="Putra M."/>
            <person name="Sireger I.Z."/>
            <person name="Indrioko S."/>
            <person name="Kosugi Y."/>
            <person name="Izuno A."/>
            <person name="Isagi Y."/>
            <person name="Lee S.L."/>
            <person name="Shimizu K.K."/>
        </authorList>
    </citation>
    <scope>NUCLEOTIDE SEQUENCE [LARGE SCALE GENOMIC DNA]</scope>
    <source>
        <strain evidence="1">214</strain>
    </source>
</reference>
<gene>
    <name evidence="1" type="ORF">SLEP1_g2118</name>
</gene>
<proteinExistence type="predicted"/>
<organism evidence="1 2">
    <name type="scientific">Rubroshorea leprosula</name>
    <dbReference type="NCBI Taxonomy" id="152421"/>
    <lineage>
        <taxon>Eukaryota</taxon>
        <taxon>Viridiplantae</taxon>
        <taxon>Streptophyta</taxon>
        <taxon>Embryophyta</taxon>
        <taxon>Tracheophyta</taxon>
        <taxon>Spermatophyta</taxon>
        <taxon>Magnoliopsida</taxon>
        <taxon>eudicotyledons</taxon>
        <taxon>Gunneridae</taxon>
        <taxon>Pentapetalae</taxon>
        <taxon>rosids</taxon>
        <taxon>malvids</taxon>
        <taxon>Malvales</taxon>
        <taxon>Dipterocarpaceae</taxon>
        <taxon>Rubroshorea</taxon>
    </lineage>
</organism>
<keyword evidence="2" id="KW-1185">Reference proteome</keyword>
<evidence type="ECO:0000313" key="1">
    <source>
        <dbReference type="EMBL" id="GKU87776.1"/>
    </source>
</evidence>
<name>A0AAV5HKJ2_9ROSI</name>
<sequence length="41" mass="4618">MVTVSEPEELKTKIFSIYTAQKHGKSDRNGSFLILSCLSMK</sequence>
<dbReference type="AlphaFoldDB" id="A0AAV5HKJ2"/>
<dbReference type="Proteomes" id="UP001054252">
    <property type="component" value="Unassembled WGS sequence"/>
</dbReference>
<protein>
    <submittedName>
        <fullName evidence="1">Uncharacterized protein</fullName>
    </submittedName>
</protein>
<dbReference type="EMBL" id="BPVZ01000002">
    <property type="protein sequence ID" value="GKU87776.1"/>
    <property type="molecule type" value="Genomic_DNA"/>
</dbReference>
<evidence type="ECO:0000313" key="2">
    <source>
        <dbReference type="Proteomes" id="UP001054252"/>
    </source>
</evidence>
<comment type="caution">
    <text evidence="1">The sequence shown here is derived from an EMBL/GenBank/DDBJ whole genome shotgun (WGS) entry which is preliminary data.</text>
</comment>
<accession>A0AAV5HKJ2</accession>